<dbReference type="Proteomes" id="UP001054945">
    <property type="component" value="Unassembled WGS sequence"/>
</dbReference>
<gene>
    <name evidence="1" type="ORF">CEXT_537971</name>
</gene>
<evidence type="ECO:0000313" key="1">
    <source>
        <dbReference type="EMBL" id="GIY95153.1"/>
    </source>
</evidence>
<evidence type="ECO:0000313" key="2">
    <source>
        <dbReference type="Proteomes" id="UP001054945"/>
    </source>
</evidence>
<organism evidence="1 2">
    <name type="scientific">Caerostris extrusa</name>
    <name type="common">Bark spider</name>
    <name type="synonym">Caerostris bankana</name>
    <dbReference type="NCBI Taxonomy" id="172846"/>
    <lineage>
        <taxon>Eukaryota</taxon>
        <taxon>Metazoa</taxon>
        <taxon>Ecdysozoa</taxon>
        <taxon>Arthropoda</taxon>
        <taxon>Chelicerata</taxon>
        <taxon>Arachnida</taxon>
        <taxon>Araneae</taxon>
        <taxon>Araneomorphae</taxon>
        <taxon>Entelegynae</taxon>
        <taxon>Araneoidea</taxon>
        <taxon>Araneidae</taxon>
        <taxon>Caerostris</taxon>
    </lineage>
</organism>
<sequence>MARIDCNRILSRQLYSKYMQHRIVILLWESQDTQKCHNIEAYWRYLQHDIKLTFISKHSLYTFHGSKLIEIFLCALIDYAEERAVTVLLFTFAGLQIPCIHDDK</sequence>
<protein>
    <submittedName>
        <fullName evidence="1">Uncharacterized protein</fullName>
    </submittedName>
</protein>
<dbReference type="AlphaFoldDB" id="A0AAV4XL89"/>
<name>A0AAV4XL89_CAEEX</name>
<comment type="caution">
    <text evidence="1">The sequence shown here is derived from an EMBL/GenBank/DDBJ whole genome shotgun (WGS) entry which is preliminary data.</text>
</comment>
<reference evidence="1 2" key="1">
    <citation type="submission" date="2021-06" db="EMBL/GenBank/DDBJ databases">
        <title>Caerostris extrusa draft genome.</title>
        <authorList>
            <person name="Kono N."/>
            <person name="Arakawa K."/>
        </authorList>
    </citation>
    <scope>NUCLEOTIDE SEQUENCE [LARGE SCALE GENOMIC DNA]</scope>
</reference>
<accession>A0AAV4XL89</accession>
<proteinExistence type="predicted"/>
<dbReference type="EMBL" id="BPLR01000485">
    <property type="protein sequence ID" value="GIY95153.1"/>
    <property type="molecule type" value="Genomic_DNA"/>
</dbReference>
<keyword evidence="2" id="KW-1185">Reference proteome</keyword>